<dbReference type="InterPro" id="IPR019442">
    <property type="entry name" value="THADA/TRM732_DUF2428"/>
</dbReference>
<dbReference type="Gene3D" id="1.20.1270.60">
    <property type="entry name" value="Arfaptin homology (AH) domain/BAR domain"/>
    <property type="match status" value="2"/>
</dbReference>
<feature type="region of interest" description="Disordered" evidence="9">
    <location>
        <begin position="463"/>
        <end position="483"/>
    </location>
</feature>
<evidence type="ECO:0000256" key="4">
    <source>
        <dbReference type="ARBA" id="ARBA00022753"/>
    </source>
</evidence>
<evidence type="ECO:0000256" key="5">
    <source>
        <dbReference type="ARBA" id="ARBA00022927"/>
    </source>
</evidence>
<sequence>MQASAVSSVLADGRRIDMEEISQTIQLLSEDTLSKISKGPLVKFTQECDNVDKVSRVWQSLLKTFSTASIPSSHTTASCLALSAFLDAASVSKCEGTRQLAQSPDTWLSAFEVFITRFEDAKPKPMKLVITSLVKLLAKSRQEPSSHLIQAGLVDAILPSIILGEPRARLKASLVSLEVITRKSAILPHELISMLQVWLSKNSEKWISLLQEDCKALSMDFLLISDETSRSTKRVESRRLAVQILLLGLLNQAKNPELASSAGDTIAAFFQKLKTDPGLAQDERALLSVWIPPVRYMVLQNIDNLEHMSNYVLQPLFLNDRTGFLSFLDSLPLKHVFAGDMADAALPELTLLFASLQVAKKTGLVDEDYGSSKQGTGMKLSLPSEVIGQFLFHREFSIRIAALSLLISAPATTKPLSSAAIRAILRGLPSMHAESDPYSRGETISLIRKLIVRLKGGILDNRDGSSQEELSTDTKQQAKSARGDSESRACLAAYIGFLKTDMRPTASYPRHIMALKTINLFLQSGLDSRVKLTKHVKMEEDKVRWKFNIEIFDLSLIRLLVDLLLDPFEEVRATSLTILNLAPRDMLLGGLPRSVDRSSAMSLRLTDALTKAEQLASNTSRADHADTVARLYHIIFCAAAETHSGGDSQWWETKKGVVDLLLKKLEGKVSNPGGLFTTSMRDAPLHGYVSALRYIVSTSNFHQLISDPVSATGGDWRLVHTRIVSICDRIWEEVKPVLCIDSPEGHSDEPIEEFNIGPKDILSYSWRALRESSLLLHATLANATYAPQGESGFTADDYEKIGMSSFTQLAELRHRGAFSTVSQTFATCCQRCGQSNDPAISALPQRWYQEARKIIFEAASQLTRRSAGLPALATGIILSKPGGPLFRQVIDELHEIAHLPAEHDRIKQKVELPQVHAMNCLKDIFTNTKLGPFTEPYIMPALTLSAERLGSPIWALRNSGLMLFRALLTRMCRLLTGANFGFGGSSGSEPGARISFHKYPGLLHLLSNLLAPTDKKQTSQFGDHDIVTERVFPALELIAEKVPSVSDDDDILLRNLVREQFKSPVWGIREHSARVYASLLKRADILTEIRALLEIDRGLETQDFLHGKALCAKYALRRFASISLPFWNNHLSEVASVIQDILAALFPCAHSPFVATTLIEILNDAVEKSIESGAEDSAIRIVNHASDVFAFEDILNFLFDSSHPHWKTLNTTRAASLLRRVLAWTAVLRMLISGNVENLESFFQNVSRFDSNAGRWIIEQMQAVLGERGRYRETVLTLYSSVIRGSYTAEVKMAAVSSLETILCIVLESRGSDMKEIGLPWDALHEQIDSKAGEQTSNRDMSNVELRLQGCLLTIRASLNHWKGMERDIRRWATRLRFAMQEETEFTTRHAAVTSLTTFGRVLRPVGSPPQVDAVFLEIYLILYDMLNDDDEELRELAASIASWILSYSTVSPSKAVTLAPRYASDLLSKFIVDNYAQSSFLCTRIIQYVTGQAPKVSGSVDKPRLKAVPDQLREHRKESTILFEEEKQNLFIDEVREADVWAAMLLRMAGSSFDPDLVHEVTTWVLAGLSYICEFAVKEAGNDGLLGWASKPETFTLGVRVISIAGILFEACQSPEASLSTMISSLTIAVVLLAVLGLVAIGVALTFKWRTEVRRNLRLQREETRQRDAHAIAAQLLSAREERGRRSRSRSAAPRPSIQNRTRRSSRRVSPIGRHVQRNEVRRSTTRAENTVHRQQWQKPSTPPPPPTGVPPSSPVQPAAPPSSPPKPSTPVAAATDDEWQTNDAQPNTQESQGQAEGQYDPWGASDAAQAQNSQGQTEGGWKATDAFAPAQYTQGERSGDGKASEGTTTKATEEAKPAEPEAPNMWNDEDNNPYGAFDNEARLSESLHSAALSPPLYEREHSPSPSSRSSNQDPPDYVSRPQDLSDEDESEDYGAQQTSHGYPRKNHYESRIEQILYENPDMPILITDAGKNHEGGGSFIVYTIRTGDLEVRRRYSEFASLRQTLVNLHPTLVIPPIPEKHTMADYAAKPTKAKEDSSIIDLRKRMLAVFLNRCRRMKEVREDGVWWRFLDPNVSWSEVLHSHPASSVPKNNLKAPPLDPANPTAAHSWLPVPSSSAKLKSATSGATSGTTDRGDASASVPGPDVLGRFPPESKKLSEQDLDPYFINFEASTRELELLLQGNIEKVNRRTLAHLSSLSADLMELGARYNGFSLSEQSPTVAAAIERIGQAADTSYIATEELSTSLSASFAEPMRESAQFASVVRSVLRYRVLKRVQEEMTRDELAKKKTLLDSLERSELEAKRIEQYLNRTSPQSATNRPQRSLSASSATSGAGSREGDGRSAGSEDTASADSDFPPTHGEAISSQPQPQPYHTSPPRRPELGPSAPLAHRKTSSGTFVANKIFGRISHAIHGFADVDPERTRRDQIGKTKESLIQLEQALEVSEKDVKDASAGVLQDLKRFQKDKEADLRRYMVAYARCHLDWARKNLETWTEAKDEVDKIVAR</sequence>
<evidence type="ECO:0000256" key="1">
    <source>
        <dbReference type="ARBA" id="ARBA00004481"/>
    </source>
</evidence>
<dbReference type="CDD" id="cd06867">
    <property type="entry name" value="PX_SNX41_42"/>
    <property type="match status" value="1"/>
</dbReference>
<accession>A0A8H6QD03</accession>
<dbReference type="GO" id="GO:0042147">
    <property type="term" value="P:retrograde transport, endosome to Golgi"/>
    <property type="evidence" value="ECO:0007669"/>
    <property type="project" value="InterPro"/>
</dbReference>
<feature type="compositionally biased region" description="Polar residues" evidence="9">
    <location>
        <begin position="1783"/>
        <end position="1797"/>
    </location>
</feature>
<dbReference type="PROSITE" id="PS50195">
    <property type="entry name" value="PX"/>
    <property type="match status" value="1"/>
</dbReference>
<reference evidence="11" key="1">
    <citation type="submission" date="2020-06" db="EMBL/GenBank/DDBJ databases">
        <title>Draft genome sequences of strains closely related to Aspergillus parafelis and Aspergillus hiratsukae.</title>
        <authorList>
            <person name="Dos Santos R.A.C."/>
            <person name="Rivero-Menendez O."/>
            <person name="Steenwyk J.L."/>
            <person name="Mead M.E."/>
            <person name="Goldman G.H."/>
            <person name="Alastruey-Izquierdo A."/>
            <person name="Rokas A."/>
        </authorList>
    </citation>
    <scope>NUCLEOTIDE SEQUENCE</scope>
    <source>
        <strain evidence="11">CNM-CM5623</strain>
    </source>
</reference>
<evidence type="ECO:0000256" key="7">
    <source>
        <dbReference type="ARBA" id="ARBA00023121"/>
    </source>
</evidence>
<keyword evidence="4" id="KW-0967">Endosome</keyword>
<dbReference type="Gene3D" id="3.30.1520.10">
    <property type="entry name" value="Phox-like domain"/>
    <property type="match status" value="1"/>
</dbReference>
<protein>
    <recommendedName>
        <fullName evidence="10">PX domain-containing protein</fullName>
    </recommendedName>
</protein>
<proteinExistence type="inferred from homology"/>
<dbReference type="InterPro" id="IPR001683">
    <property type="entry name" value="PX_dom"/>
</dbReference>
<dbReference type="SUPFAM" id="SSF64268">
    <property type="entry name" value="PX domain"/>
    <property type="match status" value="1"/>
</dbReference>
<dbReference type="GO" id="GO:0015031">
    <property type="term" value="P:protein transport"/>
    <property type="evidence" value="ECO:0007669"/>
    <property type="project" value="UniProtKB-KW"/>
</dbReference>
<dbReference type="PANTHER" id="PTHR46979">
    <property type="entry name" value="SORTING NEXIN-41"/>
    <property type="match status" value="1"/>
</dbReference>
<dbReference type="GO" id="GO:0006914">
    <property type="term" value="P:autophagy"/>
    <property type="evidence" value="ECO:0007669"/>
    <property type="project" value="UniProtKB-KW"/>
</dbReference>
<feature type="domain" description="PX" evidence="10">
    <location>
        <begin position="1962"/>
        <end position="2078"/>
    </location>
</feature>
<feature type="compositionally biased region" description="Low complexity" evidence="9">
    <location>
        <begin position="2325"/>
        <end position="2336"/>
    </location>
</feature>
<feature type="compositionally biased region" description="Polar residues" evidence="9">
    <location>
        <begin position="1728"/>
        <end position="1740"/>
    </location>
</feature>
<comment type="caution">
    <text evidence="11">The sequence shown here is derived from an EMBL/GenBank/DDBJ whole genome shotgun (WGS) entry which is preliminary data.</text>
</comment>
<name>A0A8H6QD03_9EURO</name>
<dbReference type="InterPro" id="IPR056843">
    <property type="entry name" value="THADA-like_TPR"/>
</dbReference>
<dbReference type="EMBL" id="JACBAE010001234">
    <property type="protein sequence ID" value="KAF7169747.1"/>
    <property type="molecule type" value="Genomic_DNA"/>
</dbReference>
<feature type="region of interest" description="Disordered" evidence="9">
    <location>
        <begin position="1678"/>
        <end position="1949"/>
    </location>
</feature>
<dbReference type="InterPro" id="IPR044106">
    <property type="entry name" value="PX_Snx41/Atg20"/>
</dbReference>
<dbReference type="Pfam" id="PF00787">
    <property type="entry name" value="PX"/>
    <property type="match status" value="1"/>
</dbReference>
<dbReference type="OrthoDB" id="289314at2759"/>
<feature type="region of interest" description="Disordered" evidence="9">
    <location>
        <begin position="2087"/>
        <end position="2158"/>
    </location>
</feature>
<dbReference type="GO" id="GO:0035091">
    <property type="term" value="F:phosphatidylinositol binding"/>
    <property type="evidence" value="ECO:0007669"/>
    <property type="project" value="InterPro"/>
</dbReference>
<dbReference type="InterPro" id="IPR036871">
    <property type="entry name" value="PX_dom_sf"/>
</dbReference>
<feature type="compositionally biased region" description="Pro residues" evidence="9">
    <location>
        <begin position="1742"/>
        <end position="1770"/>
    </location>
</feature>
<organism evidence="11 12">
    <name type="scientific">Aspergillus felis</name>
    <dbReference type="NCBI Taxonomy" id="1287682"/>
    <lineage>
        <taxon>Eukaryota</taxon>
        <taxon>Fungi</taxon>
        <taxon>Dikarya</taxon>
        <taxon>Ascomycota</taxon>
        <taxon>Pezizomycotina</taxon>
        <taxon>Eurotiomycetes</taxon>
        <taxon>Eurotiomycetidae</taxon>
        <taxon>Eurotiales</taxon>
        <taxon>Aspergillaceae</taxon>
        <taxon>Aspergillus</taxon>
        <taxon>Aspergillus subgen. Fumigati</taxon>
    </lineage>
</organism>
<evidence type="ECO:0000256" key="3">
    <source>
        <dbReference type="ARBA" id="ARBA00022448"/>
    </source>
</evidence>
<dbReference type="GO" id="GO:0005829">
    <property type="term" value="C:cytosol"/>
    <property type="evidence" value="ECO:0007669"/>
    <property type="project" value="GOC"/>
</dbReference>
<dbReference type="Proteomes" id="UP000654922">
    <property type="component" value="Unassembled WGS sequence"/>
</dbReference>
<evidence type="ECO:0000313" key="12">
    <source>
        <dbReference type="Proteomes" id="UP000654922"/>
    </source>
</evidence>
<comment type="subcellular location">
    <subcellularLocation>
        <location evidence="1">Endosome membrane</location>
        <topology evidence="1">Peripheral membrane protein</topology>
    </subcellularLocation>
</comment>
<dbReference type="PANTHER" id="PTHR46979:SF2">
    <property type="entry name" value="SORTING NEXIN-41"/>
    <property type="match status" value="1"/>
</dbReference>
<evidence type="ECO:0000256" key="8">
    <source>
        <dbReference type="ARBA" id="ARBA00023136"/>
    </source>
</evidence>
<dbReference type="InterPro" id="IPR027267">
    <property type="entry name" value="AH/BAR_dom_sf"/>
</dbReference>
<dbReference type="InterPro" id="IPR056842">
    <property type="entry name" value="THADA-like_TPR_C"/>
</dbReference>
<keyword evidence="3" id="KW-0813">Transport</keyword>
<dbReference type="Pfam" id="PF25150">
    <property type="entry name" value="TPR_Trm732"/>
    <property type="match status" value="1"/>
</dbReference>
<keyword evidence="6" id="KW-0072">Autophagy</keyword>
<keyword evidence="5" id="KW-0653">Protein transport</keyword>
<feature type="region of interest" description="Disordered" evidence="9">
    <location>
        <begin position="2308"/>
        <end position="2396"/>
    </location>
</feature>
<dbReference type="SUPFAM" id="SSF48371">
    <property type="entry name" value="ARM repeat"/>
    <property type="match status" value="1"/>
</dbReference>
<dbReference type="Pfam" id="PF25151">
    <property type="entry name" value="TPR_Trm732_C"/>
    <property type="match status" value="1"/>
</dbReference>
<evidence type="ECO:0000256" key="9">
    <source>
        <dbReference type="SAM" id="MobiDB-lite"/>
    </source>
</evidence>
<feature type="compositionally biased region" description="Polar residues" evidence="9">
    <location>
        <begin position="467"/>
        <end position="479"/>
    </location>
</feature>
<evidence type="ECO:0000313" key="11">
    <source>
        <dbReference type="EMBL" id="KAF7169747.1"/>
    </source>
</evidence>
<dbReference type="InterPro" id="IPR016024">
    <property type="entry name" value="ARM-type_fold"/>
</dbReference>
<dbReference type="Pfam" id="PF26523">
    <property type="entry name" value="Trm732_C"/>
    <property type="match status" value="1"/>
</dbReference>
<dbReference type="GO" id="GO:0010008">
    <property type="term" value="C:endosome membrane"/>
    <property type="evidence" value="ECO:0007669"/>
    <property type="project" value="UniProtKB-SubCell"/>
</dbReference>
<dbReference type="Pfam" id="PF10350">
    <property type="entry name" value="DUF2428"/>
    <property type="match status" value="1"/>
</dbReference>
<gene>
    <name evidence="11" type="ORF">CNMCM5623_002399</name>
</gene>
<feature type="compositionally biased region" description="Polar residues" evidence="9">
    <location>
        <begin position="2365"/>
        <end position="2375"/>
    </location>
</feature>
<feature type="compositionally biased region" description="Low complexity" evidence="9">
    <location>
        <begin position="2123"/>
        <end position="2133"/>
    </location>
</feature>
<dbReference type="InterPro" id="IPR051079">
    <property type="entry name" value="Sorting_Nexin_Autophagy"/>
</dbReference>
<keyword evidence="7" id="KW-0446">Lipid-binding</keyword>
<evidence type="ECO:0000256" key="2">
    <source>
        <dbReference type="ARBA" id="ARBA00010883"/>
    </source>
</evidence>
<evidence type="ECO:0000256" key="6">
    <source>
        <dbReference type="ARBA" id="ARBA00023006"/>
    </source>
</evidence>
<feature type="compositionally biased region" description="Polar residues" evidence="9">
    <location>
        <begin position="2310"/>
        <end position="2324"/>
    </location>
</feature>
<dbReference type="SMART" id="SM00312">
    <property type="entry name" value="PX"/>
    <property type="match status" value="1"/>
</dbReference>
<evidence type="ECO:0000259" key="10">
    <source>
        <dbReference type="PROSITE" id="PS50195"/>
    </source>
</evidence>
<comment type="similarity">
    <text evidence="2">Belongs to the sorting nexin family.</text>
</comment>
<keyword evidence="8" id="KW-0472">Membrane</keyword>